<accession>A0ABW8TDI6</accession>
<reference evidence="2 3" key="1">
    <citation type="submission" date="2024-11" db="EMBL/GenBank/DDBJ databases">
        <authorList>
            <person name="Heng Y.C."/>
            <person name="Lim A.C.H."/>
            <person name="Lee J.K.Y."/>
            <person name="Kittelmann S."/>
        </authorList>
    </citation>
    <scope>NUCLEOTIDE SEQUENCE [LARGE SCALE GENOMIC DNA]</scope>
    <source>
        <strain evidence="2 3">WILCCON 0114</strain>
    </source>
</reference>
<dbReference type="InterPro" id="IPR003797">
    <property type="entry name" value="DegV"/>
</dbReference>
<dbReference type="EMBL" id="JBJIAA010000003">
    <property type="protein sequence ID" value="MFL0249725.1"/>
    <property type="molecule type" value="Genomic_DNA"/>
</dbReference>
<protein>
    <submittedName>
        <fullName evidence="2">DegV family protein</fullName>
    </submittedName>
</protein>
<dbReference type="InterPro" id="IPR043168">
    <property type="entry name" value="DegV_C"/>
</dbReference>
<dbReference type="Gene3D" id="3.30.1180.10">
    <property type="match status" value="1"/>
</dbReference>
<dbReference type="Gene3D" id="3.40.50.10170">
    <property type="match status" value="1"/>
</dbReference>
<dbReference type="Proteomes" id="UP001623592">
    <property type="component" value="Unassembled WGS sequence"/>
</dbReference>
<evidence type="ECO:0000313" key="2">
    <source>
        <dbReference type="EMBL" id="MFL0249725.1"/>
    </source>
</evidence>
<dbReference type="PROSITE" id="PS51482">
    <property type="entry name" value="DEGV"/>
    <property type="match status" value="1"/>
</dbReference>
<proteinExistence type="predicted"/>
<dbReference type="PANTHER" id="PTHR33434">
    <property type="entry name" value="DEGV DOMAIN-CONTAINING PROTEIN DR_1986-RELATED"/>
    <property type="match status" value="1"/>
</dbReference>
<comment type="caution">
    <text evidence="2">The sequence shown here is derived from an EMBL/GenBank/DDBJ whole genome shotgun (WGS) entry which is preliminary data.</text>
</comment>
<dbReference type="SUPFAM" id="SSF82549">
    <property type="entry name" value="DAK1/DegV-like"/>
    <property type="match status" value="1"/>
</dbReference>
<dbReference type="Pfam" id="PF02645">
    <property type="entry name" value="DegV"/>
    <property type="match status" value="1"/>
</dbReference>
<dbReference type="RefSeq" id="WP_406786391.1">
    <property type="nucleotide sequence ID" value="NZ_JBJIAA010000003.1"/>
</dbReference>
<dbReference type="NCBIfam" id="TIGR00762">
    <property type="entry name" value="DegV"/>
    <property type="match status" value="1"/>
</dbReference>
<evidence type="ECO:0000313" key="3">
    <source>
        <dbReference type="Proteomes" id="UP001623592"/>
    </source>
</evidence>
<evidence type="ECO:0000256" key="1">
    <source>
        <dbReference type="ARBA" id="ARBA00023121"/>
    </source>
</evidence>
<dbReference type="PANTHER" id="PTHR33434:SF2">
    <property type="entry name" value="FATTY ACID-BINDING PROTEIN TM_1468"/>
    <property type="match status" value="1"/>
</dbReference>
<gene>
    <name evidence="2" type="ORF">ACJDT4_04765</name>
</gene>
<keyword evidence="1" id="KW-0446">Lipid-binding</keyword>
<keyword evidence="3" id="KW-1185">Reference proteome</keyword>
<organism evidence="2 3">
    <name type="scientific">Clostridium neuense</name>
    <dbReference type="NCBI Taxonomy" id="1728934"/>
    <lineage>
        <taxon>Bacteria</taxon>
        <taxon>Bacillati</taxon>
        <taxon>Bacillota</taxon>
        <taxon>Clostridia</taxon>
        <taxon>Eubacteriales</taxon>
        <taxon>Clostridiaceae</taxon>
        <taxon>Clostridium</taxon>
    </lineage>
</organism>
<dbReference type="InterPro" id="IPR050270">
    <property type="entry name" value="DegV_domain_contain"/>
</dbReference>
<name>A0ABW8TDI6_9CLOT</name>
<sequence>MEKIKIITDSTADLPQYIIDKYDIEVMPLVVNIKGKMYLDIEEIRLPELLKVMDEENIFPTTSQVNPQRFYDCFKKYLDKGYKIISIIMSSKMSGTYQSACIAKDMLESDDIIVIDSLNVTSGLGLLVIKACKLREQKMSFKDIEAKIMETIPHVKSALAFERLDNLVKGGRLSRTAGAIGNILGIKLILEVKDGEMAIMDKVRGSKKAVKVIFDYLNEKGILNNETSILLHVGNNEILPALREKLREEENDFIECEVGCVVGTHSGSGACGVFFIENY</sequence>